<evidence type="ECO:0000313" key="12">
    <source>
        <dbReference type="Proteomes" id="UP000193450"/>
    </source>
</evidence>
<evidence type="ECO:0000256" key="2">
    <source>
        <dbReference type="ARBA" id="ARBA00022448"/>
    </source>
</evidence>
<dbReference type="GO" id="GO:0022857">
    <property type="term" value="F:transmembrane transporter activity"/>
    <property type="evidence" value="ECO:0007669"/>
    <property type="project" value="UniProtKB-UniRule"/>
</dbReference>
<feature type="transmembrane region" description="Helical" evidence="9">
    <location>
        <begin position="93"/>
        <end position="114"/>
    </location>
</feature>
<keyword evidence="12" id="KW-1185">Reference proteome</keyword>
<dbReference type="OrthoDB" id="5567560at2"/>
<keyword evidence="6 9" id="KW-1133">Transmembrane helix</keyword>
<keyword evidence="5 9" id="KW-0812">Transmembrane</keyword>
<keyword evidence="2 9" id="KW-0813">Transport</keyword>
<name>A0A1X9N5S9_9GAMM</name>
<dbReference type="GO" id="GO:0015740">
    <property type="term" value="P:C4-dicarboxylate transport"/>
    <property type="evidence" value="ECO:0007669"/>
    <property type="project" value="TreeGrafter"/>
</dbReference>
<dbReference type="RefSeq" id="WP_085757561.1">
    <property type="nucleotide sequence ID" value="NZ_CP019343.1"/>
</dbReference>
<comment type="similarity">
    <text evidence="8 9">Belongs to the TRAP transporter small permease family.</text>
</comment>
<dbReference type="GO" id="GO:0005886">
    <property type="term" value="C:plasma membrane"/>
    <property type="evidence" value="ECO:0007669"/>
    <property type="project" value="UniProtKB-SubCell"/>
</dbReference>
<proteinExistence type="inferred from homology"/>
<gene>
    <name evidence="11" type="ORF">BST96_04555</name>
</gene>
<accession>A0A1X9N5S9</accession>
<reference evidence="11 12" key="1">
    <citation type="submission" date="2016-11" db="EMBL/GenBank/DDBJ databases">
        <title>Trade-off between light-utilization and light-protection in marine flavobacteria.</title>
        <authorList>
            <person name="Kumagai Y."/>
        </authorList>
    </citation>
    <scope>NUCLEOTIDE SEQUENCE [LARGE SCALE GENOMIC DNA]</scope>
    <source>
        <strain evidence="11 12">NBRC 107125</strain>
    </source>
</reference>
<evidence type="ECO:0000256" key="4">
    <source>
        <dbReference type="ARBA" id="ARBA00022519"/>
    </source>
</evidence>
<comment type="subunit">
    <text evidence="9">The complex comprises the extracytoplasmic solute receptor protein and the two transmembrane proteins.</text>
</comment>
<keyword evidence="7 9" id="KW-0472">Membrane</keyword>
<organism evidence="11 12">
    <name type="scientific">Oceanicoccus sagamiensis</name>
    <dbReference type="NCBI Taxonomy" id="716816"/>
    <lineage>
        <taxon>Bacteria</taxon>
        <taxon>Pseudomonadati</taxon>
        <taxon>Pseudomonadota</taxon>
        <taxon>Gammaproteobacteria</taxon>
        <taxon>Cellvibrionales</taxon>
        <taxon>Spongiibacteraceae</taxon>
        <taxon>Oceanicoccus</taxon>
    </lineage>
</organism>
<dbReference type="Pfam" id="PF04290">
    <property type="entry name" value="DctQ"/>
    <property type="match status" value="1"/>
</dbReference>
<dbReference type="STRING" id="716816.BST96_04555"/>
<feature type="transmembrane region" description="Helical" evidence="9">
    <location>
        <begin position="135"/>
        <end position="154"/>
    </location>
</feature>
<dbReference type="KEGG" id="osg:BST96_04555"/>
<comment type="function">
    <text evidence="9">Part of the tripartite ATP-independent periplasmic (TRAP) transport system.</text>
</comment>
<dbReference type="InterPro" id="IPR055348">
    <property type="entry name" value="DctQ"/>
</dbReference>
<dbReference type="PANTHER" id="PTHR35011:SF10">
    <property type="entry name" value="TRAP TRANSPORTER SMALL PERMEASE PROTEIN"/>
    <property type="match status" value="1"/>
</dbReference>
<dbReference type="PANTHER" id="PTHR35011">
    <property type="entry name" value="2,3-DIKETO-L-GULONATE TRAP TRANSPORTER SMALL PERMEASE PROTEIN YIAM"/>
    <property type="match status" value="1"/>
</dbReference>
<evidence type="ECO:0000256" key="5">
    <source>
        <dbReference type="ARBA" id="ARBA00022692"/>
    </source>
</evidence>
<evidence type="ECO:0000313" key="11">
    <source>
        <dbReference type="EMBL" id="ARN73448.1"/>
    </source>
</evidence>
<evidence type="ECO:0000256" key="3">
    <source>
        <dbReference type="ARBA" id="ARBA00022475"/>
    </source>
</evidence>
<dbReference type="EMBL" id="CP019343">
    <property type="protein sequence ID" value="ARN73448.1"/>
    <property type="molecule type" value="Genomic_DNA"/>
</dbReference>
<feature type="domain" description="Tripartite ATP-independent periplasmic transporters DctQ component" evidence="10">
    <location>
        <begin position="26"/>
        <end position="149"/>
    </location>
</feature>
<evidence type="ECO:0000256" key="6">
    <source>
        <dbReference type="ARBA" id="ARBA00022989"/>
    </source>
</evidence>
<evidence type="ECO:0000256" key="1">
    <source>
        <dbReference type="ARBA" id="ARBA00004429"/>
    </source>
</evidence>
<keyword evidence="3" id="KW-1003">Cell membrane</keyword>
<dbReference type="Proteomes" id="UP000193450">
    <property type="component" value="Chromosome"/>
</dbReference>
<comment type="subcellular location">
    <subcellularLocation>
        <location evidence="1 9">Cell inner membrane</location>
        <topology evidence="1 9">Multi-pass membrane protein</topology>
    </subcellularLocation>
</comment>
<evidence type="ECO:0000256" key="9">
    <source>
        <dbReference type="RuleBase" id="RU369079"/>
    </source>
</evidence>
<evidence type="ECO:0000256" key="8">
    <source>
        <dbReference type="ARBA" id="ARBA00038436"/>
    </source>
</evidence>
<keyword evidence="4 9" id="KW-0997">Cell inner membrane</keyword>
<evidence type="ECO:0000256" key="7">
    <source>
        <dbReference type="ARBA" id="ARBA00023136"/>
    </source>
</evidence>
<sequence length="165" mass="18154">MLTAQSFLAGLGRLERLFCLSALAVLALVLFVDVMLRTFLGNGLAWAHQTGVYANIVVSMIGIGLASAHGSHLRPRFADHWLPAGWEPLMLRLQPLVTALLFLFFFVLSLQLVLETYALAELSTVLQTPVWPVQSLLPLAFGLACIRYFLFALFPELQPANSEVG</sequence>
<feature type="transmembrane region" description="Helical" evidence="9">
    <location>
        <begin position="52"/>
        <end position="73"/>
    </location>
</feature>
<dbReference type="InterPro" id="IPR007387">
    <property type="entry name" value="TRAP_DctQ"/>
</dbReference>
<feature type="transmembrane region" description="Helical" evidence="9">
    <location>
        <begin position="20"/>
        <end position="40"/>
    </location>
</feature>
<protein>
    <recommendedName>
        <fullName evidence="9">TRAP transporter small permease protein</fullName>
    </recommendedName>
</protein>
<dbReference type="AlphaFoldDB" id="A0A1X9N5S9"/>
<evidence type="ECO:0000259" key="10">
    <source>
        <dbReference type="Pfam" id="PF04290"/>
    </source>
</evidence>